<evidence type="ECO:0000256" key="2">
    <source>
        <dbReference type="SAM" id="Phobius"/>
    </source>
</evidence>
<dbReference type="EMBL" id="AORC01000002">
    <property type="protein sequence ID" value="EYT51264.1"/>
    <property type="molecule type" value="Genomic_DNA"/>
</dbReference>
<keyword evidence="2" id="KW-0812">Transmembrane</keyword>
<dbReference type="Proteomes" id="UP000019754">
    <property type="component" value="Unassembled WGS sequence"/>
</dbReference>
<sequence>MTSRVARPSPETASGAPFSHARSASILLALLLMAASVPVAAGESALAVVIAAVLSIAGGLSLRFPLVACTIIGLTCSVAVVSGPAHVGPGTLASTVAIASTAAHGRLVGAILMALWHVGALTTISVARGDQPEYVVSELLLLIVLQGGAVVAGTWGRRLFERSVAERAQRLHDLSEQRRAIARELHDTGVRAMTEVVMLAENGALRPDAAPGTAQEFGRISSTSRQDWKG</sequence>
<feature type="compositionally biased region" description="Polar residues" evidence="1">
    <location>
        <begin position="220"/>
        <end position="230"/>
    </location>
</feature>
<evidence type="ECO:0000313" key="3">
    <source>
        <dbReference type="EMBL" id="EYT51264.1"/>
    </source>
</evidence>
<evidence type="ECO:0008006" key="5">
    <source>
        <dbReference type="Google" id="ProtNLM"/>
    </source>
</evidence>
<name>A0A022KZP4_9MICO</name>
<keyword evidence="4" id="KW-1185">Reference proteome</keyword>
<proteinExistence type="predicted"/>
<reference evidence="3 4" key="1">
    <citation type="journal article" date="2013" name="Genome Announc.">
        <title>Draft genome sequence of an Actinobacterium, Brachybacterium muris strain UCD-AY4.</title>
        <authorList>
            <person name="Lo J.R."/>
            <person name="Lang J.M."/>
            <person name="Darling A.E."/>
            <person name="Eisen J.A."/>
            <person name="Coil D.A."/>
        </authorList>
    </citation>
    <scope>NUCLEOTIDE SEQUENCE [LARGE SCALE GENOMIC DNA]</scope>
    <source>
        <strain evidence="3 4">UCD-AY4</strain>
    </source>
</reference>
<feature type="transmembrane region" description="Helical" evidence="2">
    <location>
        <begin position="107"/>
        <end position="127"/>
    </location>
</feature>
<gene>
    <name evidence="3" type="ORF">D641_0100465</name>
</gene>
<evidence type="ECO:0000256" key="1">
    <source>
        <dbReference type="SAM" id="MobiDB-lite"/>
    </source>
</evidence>
<comment type="caution">
    <text evidence="3">The sequence shown here is derived from an EMBL/GenBank/DDBJ whole genome shotgun (WGS) entry which is preliminary data.</text>
</comment>
<feature type="transmembrane region" description="Helical" evidence="2">
    <location>
        <begin position="66"/>
        <end position="87"/>
    </location>
</feature>
<keyword evidence="2" id="KW-1133">Transmembrane helix</keyword>
<dbReference type="Gene3D" id="1.20.5.1930">
    <property type="match status" value="1"/>
</dbReference>
<dbReference type="RefSeq" id="WP_017824406.1">
    <property type="nucleotide sequence ID" value="NZ_KB403091.1"/>
</dbReference>
<feature type="region of interest" description="Disordered" evidence="1">
    <location>
        <begin position="207"/>
        <end position="230"/>
    </location>
</feature>
<dbReference type="AlphaFoldDB" id="A0A022KZP4"/>
<dbReference type="OrthoDB" id="4793492at2"/>
<organism evidence="3 4">
    <name type="scientific">Brachybacterium muris UCD-AY4</name>
    <dbReference type="NCBI Taxonomy" id="1249481"/>
    <lineage>
        <taxon>Bacteria</taxon>
        <taxon>Bacillati</taxon>
        <taxon>Actinomycetota</taxon>
        <taxon>Actinomycetes</taxon>
        <taxon>Micrococcales</taxon>
        <taxon>Dermabacteraceae</taxon>
        <taxon>Brachybacterium</taxon>
    </lineage>
</organism>
<keyword evidence="2" id="KW-0472">Membrane</keyword>
<evidence type="ECO:0000313" key="4">
    <source>
        <dbReference type="Proteomes" id="UP000019754"/>
    </source>
</evidence>
<dbReference type="STRING" id="1249481.D641_0100465"/>
<accession>A0A022KZP4</accession>
<protein>
    <recommendedName>
        <fullName evidence="5">Signal transduction histidine kinase subgroup 3 dimerisation and phosphoacceptor domain-containing protein</fullName>
    </recommendedName>
</protein>
<dbReference type="HOGENOM" id="CLU_1202934_0_0_11"/>
<feature type="transmembrane region" description="Helical" evidence="2">
    <location>
        <begin position="26"/>
        <end position="54"/>
    </location>
</feature>
<feature type="transmembrane region" description="Helical" evidence="2">
    <location>
        <begin position="139"/>
        <end position="156"/>
    </location>
</feature>